<evidence type="ECO:0000256" key="4">
    <source>
        <dbReference type="ARBA" id="ARBA00023136"/>
    </source>
</evidence>
<dbReference type="CDD" id="cd00342">
    <property type="entry name" value="gram_neg_porins"/>
    <property type="match status" value="1"/>
</dbReference>
<dbReference type="Proteomes" id="UP000780690">
    <property type="component" value="Unassembled WGS sequence"/>
</dbReference>
<protein>
    <submittedName>
        <fullName evidence="6">Porin OmpF</fullName>
    </submittedName>
</protein>
<sequence>MKRNILAVVIPALLAAGAANAAEIYNKDGNKLDLYGKAVGLHYFSDDAGSDGDQTYVRFGFKGETQINDQLTGYGQWEYNIQANNSEGGTDAQSGNKTRLGFAGLKFGDAGSFDYGRNYGVVYDAIGWTDVLPEFGGDTGYSDNFLVGRSTGLATYRNTNFFGLVDGLNFALQYQGKNDRDDIRRANGDGWGTSVSYTSPIGVGIVGAYGSSDRTNAQNSAFYGKGDKAQQWATGLKYDANNVYLAAMYNETRNSTYISNSNVNSVDNGQVGFANKTQGFEVVAQYQFDFGLRPSLAYVQSKAKDVDGIGDVDLVKYFDVGATYYFNKNMATYVDYRINQLKDDNALGLNTDDIVAVGLVYQF</sequence>
<dbReference type="SUPFAM" id="SSF56935">
    <property type="entry name" value="Porins"/>
    <property type="match status" value="1"/>
</dbReference>
<organism evidence="6 7">
    <name type="scientific">Candidatus Pantoea formicae</name>
    <dbReference type="NCBI Taxonomy" id="2608355"/>
    <lineage>
        <taxon>Bacteria</taxon>
        <taxon>Pseudomonadati</taxon>
        <taxon>Pseudomonadota</taxon>
        <taxon>Gammaproteobacteria</taxon>
        <taxon>Enterobacterales</taxon>
        <taxon>Erwiniaceae</taxon>
        <taxon>Pantoea</taxon>
    </lineage>
</organism>
<dbReference type="NCBIfam" id="NF007446">
    <property type="entry name" value="PRK10002.1"/>
    <property type="match status" value="1"/>
</dbReference>
<keyword evidence="4" id="KW-0472">Membrane</keyword>
<dbReference type="Gene3D" id="2.40.160.10">
    <property type="entry name" value="Porin"/>
    <property type="match status" value="1"/>
</dbReference>
<feature type="signal peptide" evidence="5">
    <location>
        <begin position="1"/>
        <end position="21"/>
    </location>
</feature>
<evidence type="ECO:0000313" key="7">
    <source>
        <dbReference type="Proteomes" id="UP000780690"/>
    </source>
</evidence>
<accession>A0ABX0QXR5</accession>
<proteinExistence type="inferred from homology"/>
<comment type="caution">
    <text evidence="6">The sequence shown here is derived from an EMBL/GenBank/DDBJ whole genome shotgun (WGS) entry which is preliminary data.</text>
</comment>
<name>A0ABX0QXR5_9GAMM</name>
<comment type="subcellular location">
    <subcellularLocation>
        <location evidence="1">Cell outer membrane</location>
        <topology evidence="1">Multi-pass membrane protein</topology>
    </subcellularLocation>
</comment>
<evidence type="ECO:0000313" key="6">
    <source>
        <dbReference type="EMBL" id="NIE99616.1"/>
    </source>
</evidence>
<dbReference type="InterPro" id="IPR001702">
    <property type="entry name" value="Porin_Gram-ve"/>
</dbReference>
<dbReference type="PANTHER" id="PTHR34501:SF2">
    <property type="entry name" value="OUTER MEMBRANE PORIN F-RELATED"/>
    <property type="match status" value="1"/>
</dbReference>
<dbReference type="PRINTS" id="PR00183">
    <property type="entry name" value="ECOLIPORIN"/>
</dbReference>
<feature type="chain" id="PRO_5045224543" evidence="5">
    <location>
        <begin position="22"/>
        <end position="363"/>
    </location>
</feature>
<evidence type="ECO:0000256" key="2">
    <source>
        <dbReference type="ARBA" id="ARBA00007539"/>
    </source>
</evidence>
<reference evidence="6 7" key="1">
    <citation type="journal article" date="2019" name="bioRxiv">
        <title>Bacteria contribute to plant secondary compound degradation in a generalist herbivore system.</title>
        <authorList>
            <person name="Francoeur C.B."/>
            <person name="Khadempour L."/>
            <person name="Moreira-Soto R.D."/>
            <person name="Gotting K."/>
            <person name="Book A.J."/>
            <person name="Pinto-Tomas A.A."/>
            <person name="Keefover-Ring K."/>
            <person name="Currie C.R."/>
        </authorList>
    </citation>
    <scope>NUCLEOTIDE SEQUENCE [LARGE SCALE GENOMIC DNA]</scope>
    <source>
        <strain evidence="6 7">Acro-805</strain>
    </source>
</reference>
<dbReference type="PRINTS" id="PR00182">
    <property type="entry name" value="ECOLNEIPORIN"/>
</dbReference>
<gene>
    <name evidence="6" type="primary">ompF</name>
    <name evidence="6" type="ORF">F3J38_05935</name>
</gene>
<dbReference type="EMBL" id="VWXD01000002">
    <property type="protein sequence ID" value="NIE99616.1"/>
    <property type="molecule type" value="Genomic_DNA"/>
</dbReference>
<dbReference type="InterPro" id="IPR033900">
    <property type="entry name" value="Gram_neg_porin_domain"/>
</dbReference>
<dbReference type="InterPro" id="IPR050298">
    <property type="entry name" value="Gram-neg_bact_OMP"/>
</dbReference>
<keyword evidence="7" id="KW-1185">Reference proteome</keyword>
<dbReference type="InterPro" id="IPR001897">
    <property type="entry name" value="Porin_gammaproteobac"/>
</dbReference>
<dbReference type="Pfam" id="PF00267">
    <property type="entry name" value="Porin_1"/>
    <property type="match status" value="1"/>
</dbReference>
<dbReference type="InterPro" id="IPR023614">
    <property type="entry name" value="Porin_dom_sf"/>
</dbReference>
<comment type="similarity">
    <text evidence="2">Belongs to the Gram-negative porin family.</text>
</comment>
<evidence type="ECO:0000256" key="5">
    <source>
        <dbReference type="SAM" id="SignalP"/>
    </source>
</evidence>
<evidence type="ECO:0000256" key="3">
    <source>
        <dbReference type="ARBA" id="ARBA00022729"/>
    </source>
</evidence>
<dbReference type="PANTHER" id="PTHR34501">
    <property type="entry name" value="PROTEIN YDDL-RELATED"/>
    <property type="match status" value="1"/>
</dbReference>
<keyword evidence="3 5" id="KW-0732">Signal</keyword>
<dbReference type="NCBIfam" id="NF007841">
    <property type="entry name" value="PRK10554.1"/>
    <property type="match status" value="1"/>
</dbReference>
<evidence type="ECO:0000256" key="1">
    <source>
        <dbReference type="ARBA" id="ARBA00004571"/>
    </source>
</evidence>